<dbReference type="OrthoDB" id="498204at2759"/>
<feature type="compositionally biased region" description="Low complexity" evidence="1">
    <location>
        <begin position="311"/>
        <end position="320"/>
    </location>
</feature>
<dbReference type="GO" id="GO:0005770">
    <property type="term" value="C:late endosome"/>
    <property type="evidence" value="ECO:0007669"/>
    <property type="project" value="TreeGrafter"/>
</dbReference>
<dbReference type="Gene3D" id="3.50.50.60">
    <property type="entry name" value="FAD/NAD(P)-binding domain"/>
    <property type="match status" value="2"/>
</dbReference>
<dbReference type="InterPro" id="IPR006076">
    <property type="entry name" value="FAD-dep_OxRdtase"/>
</dbReference>
<dbReference type="EMBL" id="ML121568">
    <property type="protein sequence ID" value="RPB20752.1"/>
    <property type="molecule type" value="Genomic_DNA"/>
</dbReference>
<feature type="domain" description="FAD dependent oxidoreductase" evidence="3">
    <location>
        <begin position="42"/>
        <end position="477"/>
    </location>
</feature>
<feature type="transmembrane region" description="Helical" evidence="2">
    <location>
        <begin position="40"/>
        <end position="58"/>
    </location>
</feature>
<name>A0A3N4LH22_9PEZI</name>
<dbReference type="PANTHER" id="PTHR13847:SF185">
    <property type="entry name" value="FAD DEPENDENT OXIDOREDUCTASE SUPERFAMILY (AFU_ORTHOLOGUE AFUA_3G02360)"/>
    <property type="match status" value="1"/>
</dbReference>
<evidence type="ECO:0000313" key="5">
    <source>
        <dbReference type="Proteomes" id="UP000267821"/>
    </source>
</evidence>
<evidence type="ECO:0000256" key="1">
    <source>
        <dbReference type="SAM" id="MobiDB-lite"/>
    </source>
</evidence>
<evidence type="ECO:0000259" key="3">
    <source>
        <dbReference type="Pfam" id="PF01266"/>
    </source>
</evidence>
<keyword evidence="2" id="KW-0812">Transmembrane</keyword>
<feature type="region of interest" description="Disordered" evidence="1">
    <location>
        <begin position="309"/>
        <end position="331"/>
    </location>
</feature>
<dbReference type="GO" id="GO:0042147">
    <property type="term" value="P:retrograde transport, endosome to Golgi"/>
    <property type="evidence" value="ECO:0007669"/>
    <property type="project" value="TreeGrafter"/>
</dbReference>
<dbReference type="InterPro" id="IPR036188">
    <property type="entry name" value="FAD/NAD-bd_sf"/>
</dbReference>
<gene>
    <name evidence="4" type="ORF">L211DRAFT_870488</name>
</gene>
<keyword evidence="2" id="KW-1133">Transmembrane helix</keyword>
<accession>A0A3N4LH22</accession>
<evidence type="ECO:0000256" key="2">
    <source>
        <dbReference type="SAM" id="Phobius"/>
    </source>
</evidence>
<reference evidence="4 5" key="1">
    <citation type="journal article" date="2018" name="Nat. Ecol. Evol.">
        <title>Pezizomycetes genomes reveal the molecular basis of ectomycorrhizal truffle lifestyle.</title>
        <authorList>
            <person name="Murat C."/>
            <person name="Payen T."/>
            <person name="Noel B."/>
            <person name="Kuo A."/>
            <person name="Morin E."/>
            <person name="Chen J."/>
            <person name="Kohler A."/>
            <person name="Krizsan K."/>
            <person name="Balestrini R."/>
            <person name="Da Silva C."/>
            <person name="Montanini B."/>
            <person name="Hainaut M."/>
            <person name="Levati E."/>
            <person name="Barry K.W."/>
            <person name="Belfiori B."/>
            <person name="Cichocki N."/>
            <person name="Clum A."/>
            <person name="Dockter R.B."/>
            <person name="Fauchery L."/>
            <person name="Guy J."/>
            <person name="Iotti M."/>
            <person name="Le Tacon F."/>
            <person name="Lindquist E.A."/>
            <person name="Lipzen A."/>
            <person name="Malagnac F."/>
            <person name="Mello A."/>
            <person name="Molinier V."/>
            <person name="Miyauchi S."/>
            <person name="Poulain J."/>
            <person name="Riccioni C."/>
            <person name="Rubini A."/>
            <person name="Sitrit Y."/>
            <person name="Splivallo R."/>
            <person name="Traeger S."/>
            <person name="Wang M."/>
            <person name="Zifcakova L."/>
            <person name="Wipf D."/>
            <person name="Zambonelli A."/>
            <person name="Paolocci F."/>
            <person name="Nowrousian M."/>
            <person name="Ottonello S."/>
            <person name="Baldrian P."/>
            <person name="Spatafora J.W."/>
            <person name="Henrissat B."/>
            <person name="Nagy L.G."/>
            <person name="Aury J.M."/>
            <person name="Wincker P."/>
            <person name="Grigoriev I.V."/>
            <person name="Bonfante P."/>
            <person name="Martin F.M."/>
        </authorList>
    </citation>
    <scope>NUCLEOTIDE SEQUENCE [LARGE SCALE GENOMIC DNA]</scope>
    <source>
        <strain evidence="4 5">ATCC MYA-4762</strain>
    </source>
</reference>
<keyword evidence="2" id="KW-0472">Membrane</keyword>
<feature type="region of interest" description="Disordered" evidence="1">
    <location>
        <begin position="158"/>
        <end position="180"/>
    </location>
</feature>
<dbReference type="InParanoid" id="A0A3N4LH22"/>
<proteinExistence type="predicted"/>
<sequence length="520" mass="54794">MVEKKYILVSISRNSLSHTKVHLCYETMSFRRMSNAPSQLPLVIIGAGIIGTSTAYFLTHLNPTREIHILESSPCLFPSSSSRAGGFLAKDWFSSSLTDLGILSFSLHRTLAEKHSGSEKWGYAGSTGLSLITRRTAETLKPTSAAARGESWLRDGASRAEAAASSGSHTPVEPSSSSLVNGTDLSDLPKWLSIASRPQVEVISSSDSTAQIDPVRFCNFLMGGCIAHGVHLHLRTSATRVLTDPDNGNVTAVELNTGITIPCSQVLITAGVWTPTVLRDLFPNINHTCPVLKVSSLAGYSIVYRTPLPPDSADSSRSAPDTPPPTPSKGEKALCHAIFTTTDETASFSPEIFSRHAAHGETEIYLAGLNTASLPFPPLASDIPAPTAEHTSIQRLHNVSRQLLCEGGGGGGGEGGLGLEVVKMQVCHRPVMPDGKPVMGRIPPEELGGVAGVYTCVGHGPWGISLGPGSGLVMAELLEGRARLSAEVGLLSVEHALVAQGSPLGSPAREGIWEGIEVGL</sequence>
<evidence type="ECO:0000313" key="4">
    <source>
        <dbReference type="EMBL" id="RPB20752.1"/>
    </source>
</evidence>
<dbReference type="Pfam" id="PF01266">
    <property type="entry name" value="DAO"/>
    <property type="match status" value="1"/>
</dbReference>
<dbReference type="Proteomes" id="UP000267821">
    <property type="component" value="Unassembled WGS sequence"/>
</dbReference>
<protein>
    <submittedName>
        <fullName evidence="4">FAD dependent oxidoreductase</fullName>
    </submittedName>
</protein>
<dbReference type="STRING" id="1051890.A0A3N4LH22"/>
<feature type="compositionally biased region" description="Low complexity" evidence="1">
    <location>
        <begin position="159"/>
        <end position="168"/>
    </location>
</feature>
<dbReference type="AlphaFoldDB" id="A0A3N4LH22"/>
<dbReference type="PANTHER" id="PTHR13847">
    <property type="entry name" value="SARCOSINE DEHYDROGENASE-RELATED"/>
    <property type="match status" value="1"/>
</dbReference>
<organism evidence="4 5">
    <name type="scientific">Terfezia boudieri ATCC MYA-4762</name>
    <dbReference type="NCBI Taxonomy" id="1051890"/>
    <lineage>
        <taxon>Eukaryota</taxon>
        <taxon>Fungi</taxon>
        <taxon>Dikarya</taxon>
        <taxon>Ascomycota</taxon>
        <taxon>Pezizomycotina</taxon>
        <taxon>Pezizomycetes</taxon>
        <taxon>Pezizales</taxon>
        <taxon>Pezizaceae</taxon>
        <taxon>Terfezia</taxon>
    </lineage>
</organism>
<keyword evidence="5" id="KW-1185">Reference proteome</keyword>
<dbReference type="SUPFAM" id="SSF51905">
    <property type="entry name" value="FAD/NAD(P)-binding domain"/>
    <property type="match status" value="1"/>
</dbReference>
<dbReference type="GO" id="GO:0005829">
    <property type="term" value="C:cytosol"/>
    <property type="evidence" value="ECO:0007669"/>
    <property type="project" value="GOC"/>
</dbReference>
<dbReference type="Gene3D" id="3.30.9.10">
    <property type="entry name" value="D-Amino Acid Oxidase, subunit A, domain 2"/>
    <property type="match status" value="2"/>
</dbReference>